<dbReference type="PANTHER" id="PTHR47447:SF17">
    <property type="entry name" value="OS12G0638900 PROTEIN"/>
    <property type="match status" value="1"/>
</dbReference>
<evidence type="ECO:0000256" key="2">
    <source>
        <dbReference type="ARBA" id="ARBA00022737"/>
    </source>
</evidence>
<dbReference type="EMBL" id="JAFEMO010000001">
    <property type="protein sequence ID" value="KAH7577404.1"/>
    <property type="molecule type" value="Genomic_DNA"/>
</dbReference>
<reference evidence="5 6" key="1">
    <citation type="submission" date="2021-02" db="EMBL/GenBank/DDBJ databases">
        <title>Plant Genome Project.</title>
        <authorList>
            <person name="Zhang R.-G."/>
        </authorList>
    </citation>
    <scope>NUCLEOTIDE SEQUENCE [LARGE SCALE GENOMIC DNA]</scope>
    <source>
        <tissue evidence="5">Leaves</tissue>
    </source>
</reference>
<evidence type="ECO:0000256" key="4">
    <source>
        <dbReference type="SAM" id="MobiDB-lite"/>
    </source>
</evidence>
<feature type="region of interest" description="Disordered" evidence="4">
    <location>
        <begin position="1"/>
        <end position="25"/>
    </location>
</feature>
<proteinExistence type="inferred from homology"/>
<accession>A0ABQ8IM37</accession>
<protein>
    <recommendedName>
        <fullName evidence="7">Pentatricopeptide repeat-containing protein</fullName>
    </recommendedName>
</protein>
<gene>
    <name evidence="5" type="ORF">JRO89_XS01G0246300</name>
</gene>
<dbReference type="InterPro" id="IPR011990">
    <property type="entry name" value="TPR-like_helical_dom_sf"/>
</dbReference>
<comment type="caution">
    <text evidence="5">The sequence shown here is derived from an EMBL/GenBank/DDBJ whole genome shotgun (WGS) entry which is preliminary data.</text>
</comment>
<evidence type="ECO:0008006" key="7">
    <source>
        <dbReference type="Google" id="ProtNLM"/>
    </source>
</evidence>
<keyword evidence="6" id="KW-1185">Reference proteome</keyword>
<evidence type="ECO:0000313" key="6">
    <source>
        <dbReference type="Proteomes" id="UP000827721"/>
    </source>
</evidence>
<sequence length="476" mass="54261">MPPSSSTTTSPSPNPKTRFPSHYDTPSISPSVRLVCEILTQASTVDVESALSTSGVIPTRDLVEEVLKLSYNSPSAAVDFFRWAGRAYKLAPYEWNLMVDILGKNRMFEQMWDAIRSMKQEGVLSLSTFASVFGSYCEAHRYDEAIMSFDVMNMYGVRQDVLAVNSLLSVICREDKQMMKALEFLERIKGSIPLDGDSFAILLEGWEKEGNVVEAKKTFGEMVDRFGWSPQHISSYETLLITLIRKALAKEALKFLKVMKGENCLPDLKFFSNALDILVKQNNSTHAVVLWDIMVGSGLMPNLIMYNAVIGLLCNNNDLDNVFRFLDNMVFHGAFPNSLTYNMIFQCLIKNKKVREVEKFFYEMIKNEWPPTHLNCASAITMLLDCDDPETAIEIWNYMVENDILPLEVSANALLVGLLNLGRLSEVRRFAGEMLDRRIIIYEVTMHKLKNAFYKEGRTLRDKYDSLARRWKISQI</sequence>
<feature type="compositionally biased region" description="Low complexity" evidence="4">
    <location>
        <begin position="1"/>
        <end position="11"/>
    </location>
</feature>
<feature type="repeat" description="PPR" evidence="3">
    <location>
        <begin position="337"/>
        <end position="371"/>
    </location>
</feature>
<dbReference type="Gene3D" id="1.25.40.10">
    <property type="entry name" value="Tetratricopeptide repeat domain"/>
    <property type="match status" value="3"/>
</dbReference>
<organism evidence="5 6">
    <name type="scientific">Xanthoceras sorbifolium</name>
    <dbReference type="NCBI Taxonomy" id="99658"/>
    <lineage>
        <taxon>Eukaryota</taxon>
        <taxon>Viridiplantae</taxon>
        <taxon>Streptophyta</taxon>
        <taxon>Embryophyta</taxon>
        <taxon>Tracheophyta</taxon>
        <taxon>Spermatophyta</taxon>
        <taxon>Magnoliopsida</taxon>
        <taxon>eudicotyledons</taxon>
        <taxon>Gunneridae</taxon>
        <taxon>Pentapetalae</taxon>
        <taxon>rosids</taxon>
        <taxon>malvids</taxon>
        <taxon>Sapindales</taxon>
        <taxon>Sapindaceae</taxon>
        <taxon>Xanthoceroideae</taxon>
        <taxon>Xanthoceras</taxon>
    </lineage>
</organism>
<feature type="repeat" description="PPR" evidence="3">
    <location>
        <begin position="302"/>
        <end position="336"/>
    </location>
</feature>
<evidence type="ECO:0000256" key="3">
    <source>
        <dbReference type="PROSITE-ProRule" id="PRU00708"/>
    </source>
</evidence>
<dbReference type="InterPro" id="IPR002885">
    <property type="entry name" value="PPR_rpt"/>
</dbReference>
<dbReference type="PANTHER" id="PTHR47447">
    <property type="entry name" value="OS03G0856100 PROTEIN"/>
    <property type="match status" value="1"/>
</dbReference>
<dbReference type="Proteomes" id="UP000827721">
    <property type="component" value="Unassembled WGS sequence"/>
</dbReference>
<dbReference type="Pfam" id="PF13041">
    <property type="entry name" value="PPR_2"/>
    <property type="match status" value="1"/>
</dbReference>
<name>A0ABQ8IM37_9ROSI</name>
<comment type="similarity">
    <text evidence="1">Belongs to the PPR family. P subfamily.</text>
</comment>
<dbReference type="Pfam" id="PF01535">
    <property type="entry name" value="PPR"/>
    <property type="match status" value="2"/>
</dbReference>
<feature type="repeat" description="PPR" evidence="3">
    <location>
        <begin position="91"/>
        <end position="125"/>
    </location>
</feature>
<dbReference type="PROSITE" id="PS51375">
    <property type="entry name" value="PPR"/>
    <property type="match status" value="3"/>
</dbReference>
<evidence type="ECO:0000313" key="5">
    <source>
        <dbReference type="EMBL" id="KAH7577404.1"/>
    </source>
</evidence>
<keyword evidence="2" id="KW-0677">Repeat</keyword>
<dbReference type="NCBIfam" id="TIGR00756">
    <property type="entry name" value="PPR"/>
    <property type="match status" value="3"/>
</dbReference>
<evidence type="ECO:0000256" key="1">
    <source>
        <dbReference type="ARBA" id="ARBA00007626"/>
    </source>
</evidence>